<dbReference type="OrthoDB" id="2281372at2759"/>
<dbReference type="InterPro" id="IPR052210">
    <property type="entry name" value="LysM1-like"/>
</dbReference>
<proteinExistence type="predicted"/>
<protein>
    <recommendedName>
        <fullName evidence="3">LysM domain-containing protein</fullName>
    </recommendedName>
</protein>
<dbReference type="InterPro" id="IPR036779">
    <property type="entry name" value="LysM_dom_sf"/>
</dbReference>
<feature type="non-terminal residue" evidence="4">
    <location>
        <position position="134"/>
    </location>
</feature>
<evidence type="ECO:0000313" key="4">
    <source>
        <dbReference type="EMBL" id="KAF2639278.1"/>
    </source>
</evidence>
<dbReference type="PANTHER" id="PTHR34997:SF1">
    <property type="entry name" value="PEPTIDOGLYCAN-BINDING LYSIN DOMAIN"/>
    <property type="match status" value="1"/>
</dbReference>
<dbReference type="Gene3D" id="3.10.350.10">
    <property type="entry name" value="LysM domain"/>
    <property type="match status" value="1"/>
</dbReference>
<feature type="domain" description="LysM" evidence="3">
    <location>
        <begin position="1"/>
        <end position="47"/>
    </location>
</feature>
<accession>A0A6A6RYL2</accession>
<dbReference type="CDD" id="cd00118">
    <property type="entry name" value="LysM"/>
    <property type="match status" value="1"/>
</dbReference>
<evidence type="ECO:0000259" key="3">
    <source>
        <dbReference type="PROSITE" id="PS51782"/>
    </source>
</evidence>
<dbReference type="AlphaFoldDB" id="A0A6A6RYL2"/>
<evidence type="ECO:0000256" key="1">
    <source>
        <dbReference type="ARBA" id="ARBA00022669"/>
    </source>
</evidence>
<organism evidence="4 5">
    <name type="scientific">Massarina eburnea CBS 473.64</name>
    <dbReference type="NCBI Taxonomy" id="1395130"/>
    <lineage>
        <taxon>Eukaryota</taxon>
        <taxon>Fungi</taxon>
        <taxon>Dikarya</taxon>
        <taxon>Ascomycota</taxon>
        <taxon>Pezizomycotina</taxon>
        <taxon>Dothideomycetes</taxon>
        <taxon>Pleosporomycetidae</taxon>
        <taxon>Pleosporales</taxon>
        <taxon>Massarineae</taxon>
        <taxon>Massarinaceae</taxon>
        <taxon>Massarina</taxon>
    </lineage>
</organism>
<keyword evidence="2" id="KW-0843">Virulence</keyword>
<name>A0A6A6RYL2_9PLEO</name>
<reference evidence="4" key="1">
    <citation type="journal article" date="2020" name="Stud. Mycol.">
        <title>101 Dothideomycetes genomes: a test case for predicting lifestyles and emergence of pathogens.</title>
        <authorList>
            <person name="Haridas S."/>
            <person name="Albert R."/>
            <person name="Binder M."/>
            <person name="Bloem J."/>
            <person name="Labutti K."/>
            <person name="Salamov A."/>
            <person name="Andreopoulos B."/>
            <person name="Baker S."/>
            <person name="Barry K."/>
            <person name="Bills G."/>
            <person name="Bluhm B."/>
            <person name="Cannon C."/>
            <person name="Castanera R."/>
            <person name="Culley D."/>
            <person name="Daum C."/>
            <person name="Ezra D."/>
            <person name="Gonzalez J."/>
            <person name="Henrissat B."/>
            <person name="Kuo A."/>
            <person name="Liang C."/>
            <person name="Lipzen A."/>
            <person name="Lutzoni F."/>
            <person name="Magnuson J."/>
            <person name="Mondo S."/>
            <person name="Nolan M."/>
            <person name="Ohm R."/>
            <person name="Pangilinan J."/>
            <person name="Park H.-J."/>
            <person name="Ramirez L."/>
            <person name="Alfaro M."/>
            <person name="Sun H."/>
            <person name="Tritt A."/>
            <person name="Yoshinaga Y."/>
            <person name="Zwiers L.-H."/>
            <person name="Turgeon B."/>
            <person name="Goodwin S."/>
            <person name="Spatafora J."/>
            <person name="Crous P."/>
            <person name="Grigoriev I."/>
        </authorList>
    </citation>
    <scope>NUCLEOTIDE SEQUENCE</scope>
    <source>
        <strain evidence="4">CBS 473.64</strain>
    </source>
</reference>
<dbReference type="GO" id="GO:0008061">
    <property type="term" value="F:chitin binding"/>
    <property type="evidence" value="ECO:0007669"/>
    <property type="project" value="UniProtKB-KW"/>
</dbReference>
<dbReference type="InterPro" id="IPR018392">
    <property type="entry name" value="LysM"/>
</dbReference>
<evidence type="ECO:0000256" key="2">
    <source>
        <dbReference type="ARBA" id="ARBA00023026"/>
    </source>
</evidence>
<sequence>TYIVDADETCDTVVNRFNNFTATDLYAWNPEIGTSCFGLRAYVPVCISVPGYTYPGPVEGGDIFTPEQTPIPVQPGIVANCTKFEYTDNSGKPTRADIWAENGITQAQWNGWNFPSQNATGDYFAWANFFSCVG</sequence>
<keyword evidence="1" id="KW-0147">Chitin-binding</keyword>
<dbReference type="PROSITE" id="PS51782">
    <property type="entry name" value="LYSM"/>
    <property type="match status" value="1"/>
</dbReference>
<feature type="non-terminal residue" evidence="4">
    <location>
        <position position="1"/>
    </location>
</feature>
<evidence type="ECO:0000313" key="5">
    <source>
        <dbReference type="Proteomes" id="UP000799753"/>
    </source>
</evidence>
<dbReference type="PANTHER" id="PTHR34997">
    <property type="entry name" value="AM15"/>
    <property type="match status" value="1"/>
</dbReference>
<dbReference type="EMBL" id="MU006787">
    <property type="protein sequence ID" value="KAF2639278.1"/>
    <property type="molecule type" value="Genomic_DNA"/>
</dbReference>
<keyword evidence="5" id="KW-1185">Reference proteome</keyword>
<dbReference type="Proteomes" id="UP000799753">
    <property type="component" value="Unassembled WGS sequence"/>
</dbReference>
<gene>
    <name evidence="4" type="ORF">P280DRAFT_369333</name>
</gene>